<dbReference type="GO" id="GO:0016567">
    <property type="term" value="P:protein ubiquitination"/>
    <property type="evidence" value="ECO:0007669"/>
    <property type="project" value="InterPro"/>
</dbReference>
<dbReference type="GO" id="GO:0016604">
    <property type="term" value="C:nuclear body"/>
    <property type="evidence" value="ECO:0007669"/>
    <property type="project" value="UniProtKB-SubCell"/>
</dbReference>
<evidence type="ECO:0000256" key="1">
    <source>
        <dbReference type="ARBA" id="ARBA00000900"/>
    </source>
</evidence>
<comment type="subcellular location">
    <subcellularLocation>
        <location evidence="2">Cytoplasm</location>
    </subcellularLocation>
    <subcellularLocation>
        <location evidence="13">Nucleus</location>
        <location evidence="13">Nuclear body</location>
    </subcellularLocation>
</comment>
<dbReference type="GO" id="GO:0008270">
    <property type="term" value="F:zinc ion binding"/>
    <property type="evidence" value="ECO:0007669"/>
    <property type="project" value="UniProtKB-KW"/>
</dbReference>
<gene>
    <name evidence="17" type="ORF">BCR42DRAFT_64354</name>
</gene>
<dbReference type="GO" id="GO:0005737">
    <property type="term" value="C:cytoplasm"/>
    <property type="evidence" value="ECO:0007669"/>
    <property type="project" value="UniProtKB-SubCell"/>
</dbReference>
<proteinExistence type="predicted"/>
<dbReference type="GO" id="GO:0061630">
    <property type="term" value="F:ubiquitin protein ligase activity"/>
    <property type="evidence" value="ECO:0007669"/>
    <property type="project" value="UniProtKB-EC"/>
</dbReference>
<keyword evidence="14" id="KW-0863">Zinc-finger</keyword>
<dbReference type="PANTHER" id="PTHR16047">
    <property type="entry name" value="RFWD3 PROTEIN"/>
    <property type="match status" value="1"/>
</dbReference>
<dbReference type="InterPro" id="IPR056527">
    <property type="entry name" value="WD40_RFWD3"/>
</dbReference>
<organism evidence="17 18">
    <name type="scientific">Absidia repens</name>
    <dbReference type="NCBI Taxonomy" id="90262"/>
    <lineage>
        <taxon>Eukaryota</taxon>
        <taxon>Fungi</taxon>
        <taxon>Fungi incertae sedis</taxon>
        <taxon>Mucoromycota</taxon>
        <taxon>Mucoromycotina</taxon>
        <taxon>Mucoromycetes</taxon>
        <taxon>Mucorales</taxon>
        <taxon>Cunninghamellaceae</taxon>
        <taxon>Absidia</taxon>
    </lineage>
</organism>
<accession>A0A1X2IDL9</accession>
<dbReference type="CDD" id="cd16450">
    <property type="entry name" value="mRING-C3HGC3_RFWD3"/>
    <property type="match status" value="1"/>
</dbReference>
<protein>
    <recommendedName>
        <fullName evidence="4">RING-type E3 ubiquitin transferase</fullName>
        <ecNumber evidence="4">2.3.2.27</ecNumber>
    </recommendedName>
</protein>
<evidence type="ECO:0000256" key="4">
    <source>
        <dbReference type="ARBA" id="ARBA00012483"/>
    </source>
</evidence>
<dbReference type="InterPro" id="IPR015943">
    <property type="entry name" value="WD40/YVTN_repeat-like_dom_sf"/>
</dbReference>
<evidence type="ECO:0000313" key="17">
    <source>
        <dbReference type="EMBL" id="ORZ14244.1"/>
    </source>
</evidence>
<keyword evidence="14" id="KW-0479">Metal-binding</keyword>
<evidence type="ECO:0000256" key="5">
    <source>
        <dbReference type="ARBA" id="ARBA00022490"/>
    </source>
</evidence>
<evidence type="ECO:0000256" key="3">
    <source>
        <dbReference type="ARBA" id="ARBA00004906"/>
    </source>
</evidence>
<keyword evidence="9" id="KW-0227">DNA damage</keyword>
<evidence type="ECO:0000313" key="18">
    <source>
        <dbReference type="Proteomes" id="UP000193560"/>
    </source>
</evidence>
<name>A0A1X2IDL9_9FUNG</name>
<evidence type="ECO:0000256" key="8">
    <source>
        <dbReference type="ARBA" id="ARBA00022737"/>
    </source>
</evidence>
<dbReference type="EC" id="2.3.2.27" evidence="4"/>
<dbReference type="OrthoDB" id="8062037at2759"/>
<keyword evidence="7" id="KW-0808">Transferase</keyword>
<feature type="domain" description="RING-type" evidence="16">
    <location>
        <begin position="31"/>
        <end position="78"/>
    </location>
</feature>
<evidence type="ECO:0000256" key="12">
    <source>
        <dbReference type="ARBA" id="ARBA00023242"/>
    </source>
</evidence>
<dbReference type="STRING" id="90262.A0A1X2IDL9"/>
<dbReference type="SUPFAM" id="SSF57850">
    <property type="entry name" value="RING/U-box"/>
    <property type="match status" value="1"/>
</dbReference>
<comment type="pathway">
    <text evidence="3">Protein modification; protein ubiquitination.</text>
</comment>
<dbReference type="InterPro" id="IPR013083">
    <property type="entry name" value="Znf_RING/FYVE/PHD"/>
</dbReference>
<dbReference type="SUPFAM" id="SSF50978">
    <property type="entry name" value="WD40 repeat-like"/>
    <property type="match status" value="1"/>
</dbReference>
<dbReference type="InterPro" id="IPR037381">
    <property type="entry name" value="RFWD3"/>
</dbReference>
<evidence type="ECO:0000259" key="16">
    <source>
        <dbReference type="PROSITE" id="PS50089"/>
    </source>
</evidence>
<keyword evidence="6" id="KW-0853">WD repeat</keyword>
<dbReference type="InterPro" id="IPR036322">
    <property type="entry name" value="WD40_repeat_dom_sf"/>
</dbReference>
<comment type="catalytic activity">
    <reaction evidence="1">
        <text>S-ubiquitinyl-[E2 ubiquitin-conjugating enzyme]-L-cysteine + [acceptor protein]-L-lysine = [E2 ubiquitin-conjugating enzyme]-L-cysteine + N(6)-ubiquitinyl-[acceptor protein]-L-lysine.</text>
        <dbReference type="EC" id="2.3.2.27"/>
    </reaction>
</comment>
<keyword evidence="14" id="KW-0862">Zinc</keyword>
<evidence type="ECO:0000256" key="13">
    <source>
        <dbReference type="ARBA" id="ARBA00034306"/>
    </source>
</evidence>
<dbReference type="Pfam" id="PF23419">
    <property type="entry name" value="WD40_RFWD3"/>
    <property type="match status" value="1"/>
</dbReference>
<evidence type="ECO:0000256" key="15">
    <source>
        <dbReference type="SAM" id="MobiDB-lite"/>
    </source>
</evidence>
<dbReference type="PROSITE" id="PS50089">
    <property type="entry name" value="ZF_RING_2"/>
    <property type="match status" value="1"/>
</dbReference>
<keyword evidence="5" id="KW-0963">Cytoplasm</keyword>
<dbReference type="InterPro" id="IPR001841">
    <property type="entry name" value="Znf_RING"/>
</dbReference>
<sequence>MAASSMECGDKRKTASQHDLIDDEEDDSMECSICSENWTESGPHRLVSLKCGHLYGEKCIERWIFKSRGPKAHCPHCKRQINNNDIRPVYPIRIAVQDTSELEFIKHQLATTKATLIERQHQLNKSLLALSMSNRELERLKAKAKRRSASSTIQLSDYGPDSSSEPLKTLQHFRTEFLPSADVYTRVMALHQERKSVFVSTRKGNDYGVDLFSLERPGHIAFLRMHSGAIRDIKCRDDQILTCGHDKSIKLTSLKDQKLMRRIPLESPGWSCSFGSGTTSSLLYCGLANDTTMVYDLRNTATPLHRLQNRQKTGGSPISSIIPMSINEKPIILCGNLNNIYAWNFDPTSISSPSATLTTTIENEPQCHIFDLEPLGVIDYKPYSLTMDDSDGTLLISLRRHNSSKHSIGLITENLTIDALHTFGIPYEQKHAHRTLHYRQNDRFFVCYSDDDKGNLCLRDDTGETKYYGIGERIFDIRQCTPLGGNNMVAALTSTKLHLYKYM</sequence>
<evidence type="ECO:0000256" key="10">
    <source>
        <dbReference type="ARBA" id="ARBA00022786"/>
    </source>
</evidence>
<dbReference type="Gene3D" id="2.130.10.10">
    <property type="entry name" value="YVTN repeat-like/Quinoprotein amine dehydrogenase"/>
    <property type="match status" value="1"/>
</dbReference>
<keyword evidence="10" id="KW-0833">Ubl conjugation pathway</keyword>
<keyword evidence="12" id="KW-0539">Nucleus</keyword>
<dbReference type="EMBL" id="MCGE01000015">
    <property type="protein sequence ID" value="ORZ14244.1"/>
    <property type="molecule type" value="Genomic_DNA"/>
</dbReference>
<evidence type="ECO:0000256" key="14">
    <source>
        <dbReference type="PROSITE-ProRule" id="PRU00175"/>
    </source>
</evidence>
<dbReference type="Proteomes" id="UP000193560">
    <property type="component" value="Unassembled WGS sequence"/>
</dbReference>
<dbReference type="AlphaFoldDB" id="A0A1X2IDL9"/>
<feature type="region of interest" description="Disordered" evidence="15">
    <location>
        <begin position="1"/>
        <end position="24"/>
    </location>
</feature>
<keyword evidence="11" id="KW-0234">DNA repair</keyword>
<dbReference type="Gene3D" id="3.30.40.10">
    <property type="entry name" value="Zinc/RING finger domain, C3HC4 (zinc finger)"/>
    <property type="match status" value="1"/>
</dbReference>
<reference evidence="17 18" key="1">
    <citation type="submission" date="2016-07" db="EMBL/GenBank/DDBJ databases">
        <title>Pervasive Adenine N6-methylation of Active Genes in Fungi.</title>
        <authorList>
            <consortium name="DOE Joint Genome Institute"/>
            <person name="Mondo S.J."/>
            <person name="Dannebaum R.O."/>
            <person name="Kuo R.C."/>
            <person name="Labutti K."/>
            <person name="Haridas S."/>
            <person name="Kuo A."/>
            <person name="Salamov A."/>
            <person name="Ahrendt S.R."/>
            <person name="Lipzen A."/>
            <person name="Sullivan W."/>
            <person name="Andreopoulos W.B."/>
            <person name="Clum A."/>
            <person name="Lindquist E."/>
            <person name="Daum C."/>
            <person name="Ramamoorthy G.K."/>
            <person name="Gryganskyi A."/>
            <person name="Culley D."/>
            <person name="Magnuson J.K."/>
            <person name="James T.Y."/>
            <person name="O'Malley M.A."/>
            <person name="Stajich J.E."/>
            <person name="Spatafora J.W."/>
            <person name="Visel A."/>
            <person name="Grigoriev I.V."/>
        </authorList>
    </citation>
    <scope>NUCLEOTIDE SEQUENCE [LARGE SCALE GENOMIC DNA]</scope>
    <source>
        <strain evidence="17 18">NRRL 1336</strain>
    </source>
</reference>
<evidence type="ECO:0000256" key="2">
    <source>
        <dbReference type="ARBA" id="ARBA00004496"/>
    </source>
</evidence>
<keyword evidence="18" id="KW-1185">Reference proteome</keyword>
<dbReference type="Pfam" id="PF13639">
    <property type="entry name" value="zf-RING_2"/>
    <property type="match status" value="1"/>
</dbReference>
<evidence type="ECO:0000256" key="6">
    <source>
        <dbReference type="ARBA" id="ARBA00022574"/>
    </source>
</evidence>
<evidence type="ECO:0000256" key="7">
    <source>
        <dbReference type="ARBA" id="ARBA00022679"/>
    </source>
</evidence>
<comment type="caution">
    <text evidence="17">The sequence shown here is derived from an EMBL/GenBank/DDBJ whole genome shotgun (WGS) entry which is preliminary data.</text>
</comment>
<evidence type="ECO:0000256" key="11">
    <source>
        <dbReference type="ARBA" id="ARBA00023204"/>
    </source>
</evidence>
<dbReference type="GO" id="GO:0036297">
    <property type="term" value="P:interstrand cross-link repair"/>
    <property type="evidence" value="ECO:0007669"/>
    <property type="project" value="InterPro"/>
</dbReference>
<dbReference type="SMART" id="SM00184">
    <property type="entry name" value="RING"/>
    <property type="match status" value="1"/>
</dbReference>
<keyword evidence="8" id="KW-0677">Repeat</keyword>
<evidence type="ECO:0000256" key="9">
    <source>
        <dbReference type="ARBA" id="ARBA00022763"/>
    </source>
</evidence>
<dbReference type="PANTHER" id="PTHR16047:SF7">
    <property type="entry name" value="E3 UBIQUITIN-PROTEIN LIGASE RFWD3"/>
    <property type="match status" value="1"/>
</dbReference>